<feature type="transmembrane region" description="Helical" evidence="23">
    <location>
        <begin position="606"/>
        <end position="628"/>
    </location>
</feature>
<evidence type="ECO:0000256" key="1">
    <source>
        <dbReference type="ARBA" id="ARBA00004162"/>
    </source>
</evidence>
<evidence type="ECO:0000256" key="22">
    <source>
        <dbReference type="PROSITE-ProRule" id="PRU10141"/>
    </source>
</evidence>
<sequence length="962" mass="104967">MDTTCSKSKQTDLLSLLALKEAIVVDPNGALNSWNRTTNDYCRWNGIVCGRMHPDRVVAINLDSLGLVGSLSPHIGNLSFLRQINFQNNSLHGQIPQEIGLLRRIQFADLNNNSFSGPIPRNLSNCKNLLSLNLIDNNLSGTIPPELASMHNLQTLGLGKNAFSGPIPKFLGNLSSLSALGLMSCGLQGEIPESLAQLRSLAFLYLSGNNLTGSIPTGLFNITDLLVLDLGSNRLQGTIPSTIGLTLPNLKVLYLNTNQFTGPVPVSLSNATSLEEIMFLENNFTGPMPRGVEKLTRLHPTTNCTNLELLEVGQNFLSGSLPESITNLSTNLRSFMMFQTQVHGTIPSGIGNLVSLNRFSLGQNNLDGPIPLGIGKLTNLRRLILRGNRFRDEIPFSFGNLSLLNALSLSENNLSGSIPNSFGNCTKLLQLDLSRNNLNGHIPGELMNLSSISIFLDMSSNAFTGSIPVEVGSLSNLANLFLSNNKLSGLIPNSLRTCSSLERLDMQGNSFEGQIPQGLSSLTGLIYLDLSRNNLSGSIPSFLGDLRLERLNLSFNSLEGNVPTTGVFKNMTASSLQGNAKLCGGILELDLPHCTPSPPKKNFSTLLKIVIPVAGFVAILCGLVVFLYKRRTPNASVSSLPSLTGTPFLRLSYSDLLKATGGFVETSLVGFGRFGYVYKGILDDGVTVVAVKVLNLVVKGASKSFLAECNSLRGVRHRNLVKILSVCESIDFQGNDFKARVYEFKENGNLDKWLYYNTEQEEESHEQLRNLDLIERLNISIDVAQAIEYLHCGTDSVIVHGDLKPSNILLDQHMMACVGDFGLSKIISSIIENDSSTTGIKGTVGYVPPEYGMCNSVSTNGDVYSYGILVLEMFTNRRPTDDSFMNHVNLHNFVRAALPDRVMEIVDPLIRIGPHQNKSKFEDCVCSIMRIGLSCSKEMPRERKSMPDVVNELLKIQKEFAT</sequence>
<evidence type="ECO:0000256" key="19">
    <source>
        <dbReference type="ARBA" id="ARBA00023180"/>
    </source>
</evidence>
<keyword evidence="16 23" id="KW-1133">Transmembrane helix</keyword>
<gene>
    <name evidence="25" type="ORF">MIMGU_mgv1a022634mg</name>
</gene>
<dbReference type="GO" id="GO:0004674">
    <property type="term" value="F:protein serine/threonine kinase activity"/>
    <property type="evidence" value="ECO:0007669"/>
    <property type="project" value="UniProtKB-KW"/>
</dbReference>
<comment type="catalytic activity">
    <reaction evidence="20">
        <text>L-threonyl-[protein] + ATP = O-phospho-L-threonyl-[protein] + ADP + H(+)</text>
        <dbReference type="Rhea" id="RHEA:46608"/>
        <dbReference type="Rhea" id="RHEA-COMP:11060"/>
        <dbReference type="Rhea" id="RHEA-COMP:11605"/>
        <dbReference type="ChEBI" id="CHEBI:15378"/>
        <dbReference type="ChEBI" id="CHEBI:30013"/>
        <dbReference type="ChEBI" id="CHEBI:30616"/>
        <dbReference type="ChEBI" id="CHEBI:61977"/>
        <dbReference type="ChEBI" id="CHEBI:456216"/>
        <dbReference type="EC" id="2.7.11.1"/>
    </reaction>
</comment>
<evidence type="ECO:0000256" key="7">
    <source>
        <dbReference type="ARBA" id="ARBA00022553"/>
    </source>
</evidence>
<evidence type="ECO:0000256" key="20">
    <source>
        <dbReference type="ARBA" id="ARBA00047899"/>
    </source>
</evidence>
<evidence type="ECO:0000256" key="5">
    <source>
        <dbReference type="ARBA" id="ARBA00022475"/>
    </source>
</evidence>
<dbReference type="GO" id="GO:0051707">
    <property type="term" value="P:response to other organism"/>
    <property type="evidence" value="ECO:0007669"/>
    <property type="project" value="UniProtKB-ARBA"/>
</dbReference>
<keyword evidence="18" id="KW-0675">Receptor</keyword>
<evidence type="ECO:0000259" key="24">
    <source>
        <dbReference type="PROSITE" id="PS50011"/>
    </source>
</evidence>
<comment type="catalytic activity">
    <reaction evidence="21">
        <text>L-seryl-[protein] + ATP = O-phospho-L-seryl-[protein] + ADP + H(+)</text>
        <dbReference type="Rhea" id="RHEA:17989"/>
        <dbReference type="Rhea" id="RHEA-COMP:9863"/>
        <dbReference type="Rhea" id="RHEA-COMP:11604"/>
        <dbReference type="ChEBI" id="CHEBI:15378"/>
        <dbReference type="ChEBI" id="CHEBI:29999"/>
        <dbReference type="ChEBI" id="CHEBI:30616"/>
        <dbReference type="ChEBI" id="CHEBI:83421"/>
        <dbReference type="ChEBI" id="CHEBI:456216"/>
        <dbReference type="EC" id="2.7.11.1"/>
    </reaction>
</comment>
<dbReference type="SMART" id="SM00369">
    <property type="entry name" value="LRR_TYP"/>
    <property type="match status" value="6"/>
</dbReference>
<dbReference type="Pfam" id="PF13855">
    <property type="entry name" value="LRR_8"/>
    <property type="match status" value="1"/>
</dbReference>
<dbReference type="InterPro" id="IPR008271">
    <property type="entry name" value="Ser/Thr_kinase_AS"/>
</dbReference>
<keyword evidence="14" id="KW-0418">Kinase</keyword>
<keyword evidence="6" id="KW-0723">Serine/threonine-protein kinase</keyword>
<keyword evidence="13 22" id="KW-0547">Nucleotide-binding</keyword>
<evidence type="ECO:0000256" key="4">
    <source>
        <dbReference type="ARBA" id="ARBA00012513"/>
    </source>
</evidence>
<keyword evidence="26" id="KW-1185">Reference proteome</keyword>
<evidence type="ECO:0000256" key="12">
    <source>
        <dbReference type="ARBA" id="ARBA00022737"/>
    </source>
</evidence>
<dbReference type="FunFam" id="3.80.10.10:FF:000288">
    <property type="entry name" value="LRR receptor-like serine/threonine-protein kinase EFR"/>
    <property type="match status" value="1"/>
</dbReference>
<dbReference type="PROSITE" id="PS50011">
    <property type="entry name" value="PROTEIN_KINASE_DOM"/>
    <property type="match status" value="1"/>
</dbReference>
<feature type="binding site" evidence="22">
    <location>
        <position position="699"/>
    </location>
    <ligand>
        <name>ATP</name>
        <dbReference type="ChEBI" id="CHEBI:30616"/>
    </ligand>
</feature>
<dbReference type="Pfam" id="PF00560">
    <property type="entry name" value="LRR_1"/>
    <property type="match status" value="6"/>
</dbReference>
<dbReference type="InterPro" id="IPR000719">
    <property type="entry name" value="Prot_kinase_dom"/>
</dbReference>
<dbReference type="InterPro" id="IPR003591">
    <property type="entry name" value="Leu-rich_rpt_typical-subtyp"/>
</dbReference>
<dbReference type="InterPro" id="IPR017441">
    <property type="entry name" value="Protein_kinase_ATP_BS"/>
</dbReference>
<dbReference type="STRING" id="4155.A0A022Q0M1"/>
<protein>
    <recommendedName>
        <fullName evidence="4">non-specific serine/threonine protein kinase</fullName>
        <ecNumber evidence="4">2.7.11.1</ecNumber>
    </recommendedName>
</protein>
<dbReference type="GO" id="GO:0005524">
    <property type="term" value="F:ATP binding"/>
    <property type="evidence" value="ECO:0007669"/>
    <property type="project" value="UniProtKB-UniRule"/>
</dbReference>
<name>A0A022Q0M1_ERYGU</name>
<evidence type="ECO:0000256" key="23">
    <source>
        <dbReference type="SAM" id="Phobius"/>
    </source>
</evidence>
<dbReference type="EMBL" id="KI632216">
    <property type="protein sequence ID" value="EYU22097.1"/>
    <property type="molecule type" value="Genomic_DNA"/>
</dbReference>
<dbReference type="EC" id="2.7.11.1" evidence="4"/>
<dbReference type="eggNOG" id="ENOG502QPYS">
    <property type="taxonomic scope" value="Eukaryota"/>
</dbReference>
<comment type="similarity">
    <text evidence="3">Belongs to the protein kinase superfamily. Ser/Thr protein kinase family.</text>
</comment>
<dbReference type="Proteomes" id="UP000030748">
    <property type="component" value="Unassembled WGS sequence"/>
</dbReference>
<evidence type="ECO:0000256" key="11">
    <source>
        <dbReference type="ARBA" id="ARBA00022729"/>
    </source>
</evidence>
<accession>A0A022Q0M1</accession>
<dbReference type="InterPro" id="IPR032675">
    <property type="entry name" value="LRR_dom_sf"/>
</dbReference>
<keyword evidence="15 22" id="KW-0067">ATP-binding</keyword>
<evidence type="ECO:0000256" key="8">
    <source>
        <dbReference type="ARBA" id="ARBA00022614"/>
    </source>
</evidence>
<evidence type="ECO:0000256" key="16">
    <source>
        <dbReference type="ARBA" id="ARBA00022989"/>
    </source>
</evidence>
<keyword evidence="11" id="KW-0732">Signal</keyword>
<dbReference type="InterPro" id="IPR013210">
    <property type="entry name" value="LRR_N_plant-typ"/>
</dbReference>
<evidence type="ECO:0000256" key="21">
    <source>
        <dbReference type="ARBA" id="ARBA00048679"/>
    </source>
</evidence>
<dbReference type="FunFam" id="3.30.200.20:FF:000432">
    <property type="entry name" value="LRR receptor-like serine/threonine-protein kinase EFR"/>
    <property type="match status" value="1"/>
</dbReference>
<feature type="domain" description="Protein kinase" evidence="24">
    <location>
        <begin position="663"/>
        <end position="954"/>
    </location>
</feature>
<organism evidence="25 26">
    <name type="scientific">Erythranthe guttata</name>
    <name type="common">Yellow monkey flower</name>
    <name type="synonym">Mimulus guttatus</name>
    <dbReference type="NCBI Taxonomy" id="4155"/>
    <lineage>
        <taxon>Eukaryota</taxon>
        <taxon>Viridiplantae</taxon>
        <taxon>Streptophyta</taxon>
        <taxon>Embryophyta</taxon>
        <taxon>Tracheophyta</taxon>
        <taxon>Spermatophyta</taxon>
        <taxon>Magnoliopsida</taxon>
        <taxon>eudicotyledons</taxon>
        <taxon>Gunneridae</taxon>
        <taxon>Pentapetalae</taxon>
        <taxon>asterids</taxon>
        <taxon>lamiids</taxon>
        <taxon>Lamiales</taxon>
        <taxon>Phrymaceae</taxon>
        <taxon>Erythranthe</taxon>
    </lineage>
</organism>
<dbReference type="InterPro" id="IPR051809">
    <property type="entry name" value="Plant_receptor-like_S/T_kinase"/>
</dbReference>
<dbReference type="GO" id="GO:0005886">
    <property type="term" value="C:plasma membrane"/>
    <property type="evidence" value="ECO:0007669"/>
    <property type="project" value="UniProtKB-SubCell"/>
</dbReference>
<evidence type="ECO:0000313" key="25">
    <source>
        <dbReference type="EMBL" id="EYU22097.1"/>
    </source>
</evidence>
<evidence type="ECO:0000256" key="6">
    <source>
        <dbReference type="ARBA" id="ARBA00022527"/>
    </source>
</evidence>
<dbReference type="SUPFAM" id="SSF56112">
    <property type="entry name" value="Protein kinase-like (PK-like)"/>
    <property type="match status" value="1"/>
</dbReference>
<dbReference type="GO" id="GO:0006952">
    <property type="term" value="P:defense response"/>
    <property type="evidence" value="ECO:0007669"/>
    <property type="project" value="UniProtKB-ARBA"/>
</dbReference>
<evidence type="ECO:0000256" key="18">
    <source>
        <dbReference type="ARBA" id="ARBA00023170"/>
    </source>
</evidence>
<reference evidence="25 26" key="1">
    <citation type="journal article" date="2013" name="Proc. Natl. Acad. Sci. U.S.A.">
        <title>Fine-scale variation in meiotic recombination in Mimulus inferred from population shotgun sequencing.</title>
        <authorList>
            <person name="Hellsten U."/>
            <person name="Wright K.M."/>
            <person name="Jenkins J."/>
            <person name="Shu S."/>
            <person name="Yuan Y."/>
            <person name="Wessler S.R."/>
            <person name="Schmutz J."/>
            <person name="Willis J.H."/>
            <person name="Rokhsar D.S."/>
        </authorList>
    </citation>
    <scope>NUCLEOTIDE SEQUENCE [LARGE SCALE GENOMIC DNA]</scope>
    <source>
        <strain evidence="26">cv. DUN x IM62</strain>
    </source>
</reference>
<keyword evidence="19" id="KW-0325">Glycoprotein</keyword>
<dbReference type="AlphaFoldDB" id="A0A022Q0M1"/>
<dbReference type="Gene3D" id="3.30.200.20">
    <property type="entry name" value="Phosphorylase Kinase, domain 1"/>
    <property type="match status" value="1"/>
</dbReference>
<dbReference type="SUPFAM" id="SSF52058">
    <property type="entry name" value="L domain-like"/>
    <property type="match status" value="2"/>
</dbReference>
<dbReference type="Pfam" id="PF08263">
    <property type="entry name" value="LRRNT_2"/>
    <property type="match status" value="1"/>
</dbReference>
<dbReference type="PROSITE" id="PS00107">
    <property type="entry name" value="PROTEIN_KINASE_ATP"/>
    <property type="match status" value="1"/>
</dbReference>
<dbReference type="Gene3D" id="1.10.510.10">
    <property type="entry name" value="Transferase(Phosphotransferase) domain 1"/>
    <property type="match status" value="1"/>
</dbReference>
<dbReference type="InterPro" id="IPR011009">
    <property type="entry name" value="Kinase-like_dom_sf"/>
</dbReference>
<keyword evidence="5" id="KW-1003">Cell membrane</keyword>
<evidence type="ECO:0000256" key="14">
    <source>
        <dbReference type="ARBA" id="ARBA00022777"/>
    </source>
</evidence>
<dbReference type="FunFam" id="3.80.10.10:FF:000129">
    <property type="entry name" value="Leucine-rich repeat receptor-like kinase"/>
    <property type="match status" value="1"/>
</dbReference>
<dbReference type="PROSITE" id="PS00108">
    <property type="entry name" value="PROTEIN_KINASE_ST"/>
    <property type="match status" value="1"/>
</dbReference>
<dbReference type="SMART" id="SM00220">
    <property type="entry name" value="S_TKc"/>
    <property type="match status" value="1"/>
</dbReference>
<evidence type="ECO:0000256" key="10">
    <source>
        <dbReference type="ARBA" id="ARBA00022692"/>
    </source>
</evidence>
<comment type="subcellular location">
    <subcellularLocation>
        <location evidence="1">Cell membrane</location>
        <topology evidence="1">Single-pass membrane protein</topology>
    </subcellularLocation>
    <subcellularLocation>
        <location evidence="2">Membrane</location>
        <topology evidence="2">Single-pass type I membrane protein</topology>
    </subcellularLocation>
</comment>
<dbReference type="FunFam" id="1.10.510.10:FF:000358">
    <property type="entry name" value="Putative leucine-rich repeat receptor-like serine/threonine-protein kinase"/>
    <property type="match status" value="1"/>
</dbReference>
<dbReference type="Pfam" id="PF00069">
    <property type="entry name" value="Pkinase"/>
    <property type="match status" value="1"/>
</dbReference>
<evidence type="ECO:0000256" key="15">
    <source>
        <dbReference type="ARBA" id="ARBA00022840"/>
    </source>
</evidence>
<keyword evidence="8" id="KW-0433">Leucine-rich repeat</keyword>
<keyword evidence="7" id="KW-0597">Phosphoprotein</keyword>
<keyword evidence="17 23" id="KW-0472">Membrane</keyword>
<evidence type="ECO:0000256" key="13">
    <source>
        <dbReference type="ARBA" id="ARBA00022741"/>
    </source>
</evidence>
<proteinExistence type="inferred from homology"/>
<keyword evidence="9" id="KW-0808">Transferase</keyword>
<evidence type="ECO:0000256" key="17">
    <source>
        <dbReference type="ARBA" id="ARBA00023136"/>
    </source>
</evidence>
<dbReference type="InterPro" id="IPR001611">
    <property type="entry name" value="Leu-rich_rpt"/>
</dbReference>
<dbReference type="Gene3D" id="3.80.10.10">
    <property type="entry name" value="Ribonuclease Inhibitor"/>
    <property type="match status" value="4"/>
</dbReference>
<keyword evidence="12" id="KW-0677">Repeat</keyword>
<evidence type="ECO:0000313" key="26">
    <source>
        <dbReference type="Proteomes" id="UP000030748"/>
    </source>
</evidence>
<dbReference type="PANTHER" id="PTHR27008">
    <property type="entry name" value="OS04G0122200 PROTEIN"/>
    <property type="match status" value="1"/>
</dbReference>
<evidence type="ECO:0000256" key="9">
    <source>
        <dbReference type="ARBA" id="ARBA00022679"/>
    </source>
</evidence>
<evidence type="ECO:0000256" key="2">
    <source>
        <dbReference type="ARBA" id="ARBA00004479"/>
    </source>
</evidence>
<keyword evidence="10 23" id="KW-0812">Transmembrane</keyword>
<dbReference type="PANTHER" id="PTHR27008:SF596">
    <property type="entry name" value="OS02G0215500 PROTEIN"/>
    <property type="match status" value="1"/>
</dbReference>
<evidence type="ECO:0000256" key="3">
    <source>
        <dbReference type="ARBA" id="ARBA00008684"/>
    </source>
</evidence>
<dbReference type="FunFam" id="3.80.10.10:FF:000041">
    <property type="entry name" value="LRR receptor-like serine/threonine-protein kinase ERECTA"/>
    <property type="match status" value="1"/>
</dbReference>